<evidence type="ECO:0000256" key="1">
    <source>
        <dbReference type="ARBA" id="ARBA00022723"/>
    </source>
</evidence>
<protein>
    <recommendedName>
        <fullName evidence="3">Bifunctional lysine-specific demethylase and histidyl-hydroxylase</fullName>
        <ecNumber evidence="3">1.14.11.-</ecNumber>
    </recommendedName>
</protein>
<feature type="coiled-coil region" evidence="4">
    <location>
        <begin position="181"/>
        <end position="208"/>
    </location>
</feature>
<sequence>MAQQQNSIKFGKTELKIQKNNGFKVIADCPVDLQQQTLLDHFWSLKTIPEQNTLKHILCCALNFYFSKMMSKGKQSFTHYALYNGNKPGIYVNFENLSRQVESDKQKKSKLFLRWKGFYSFHEAFSSLQKNSTLSHNSLYFETFGRSSEASSSSDELPKKDRTEETLNYHKDRSRLLTVENNELQFKIADLMTEIEDLKKYKSQTEEILQNQEYYILDMEQQLEEFNHQKVLEAIPTEKFQTLMSLNSYVKHWFLSYLPTEITGKILRTAEEDKFWELMQTQNKLYDAYRYPDEYPGIRIFDLIQNYNNPLPLLGARAYWGYSTEETKDFDESRKDDGCQEFLLKEGDVLYIPRGFPHEARTGVDDDENVNGFSLHLTLAIEIEPPFEWEGFMHVALYCWSEKSKAFQCTSTDSLHWNLHSISVKLLHIAIKLIANLDPKLRKACLVGAILSSSDSKHSLHDNQIIFFKHLINMIRSQSNFSDTEHLEEAIQKNEDPLECLRWMKYFAVEGEIEKSADGRYAFDLLVEHRDRAEAVFMPVKSKFCDEVVFWDVEPCFKVLLEKYREVRKQYTSGMLSLHNIVDNEHEIASF</sequence>
<keyword evidence="3" id="KW-0560">Oxidoreductase</keyword>
<dbReference type="InterPro" id="IPR003347">
    <property type="entry name" value="JmjC_dom"/>
</dbReference>
<dbReference type="EC" id="1.14.11.-" evidence="3"/>
<accession>A0AAV6WIT3</accession>
<keyword evidence="3" id="KW-0805">Transcription regulation</keyword>
<evidence type="ECO:0000256" key="2">
    <source>
        <dbReference type="ARBA" id="ARBA00023004"/>
    </source>
</evidence>
<evidence type="ECO:0000259" key="5">
    <source>
        <dbReference type="Pfam" id="PF08007"/>
    </source>
</evidence>
<comment type="cofactor">
    <cofactor evidence="3">
        <name>Fe(2+)</name>
        <dbReference type="ChEBI" id="CHEBI:29033"/>
    </cofactor>
    <text evidence="3">Binds 1 Fe(2+) ion per subunit.</text>
</comment>
<reference evidence="6" key="1">
    <citation type="submission" date="2019-10" db="EMBL/GenBank/DDBJ databases">
        <authorList>
            <person name="Zhang R."/>
            <person name="Pan Y."/>
            <person name="Wang J."/>
            <person name="Ma R."/>
            <person name="Yu S."/>
        </authorList>
    </citation>
    <scope>NUCLEOTIDE SEQUENCE</scope>
    <source>
        <strain evidence="6">LA-IB0</strain>
        <tissue evidence="6">Leaf</tissue>
    </source>
</reference>
<keyword evidence="3" id="KW-0223">Dioxygenase</keyword>
<keyword evidence="4" id="KW-0175">Coiled coil</keyword>
<comment type="function">
    <text evidence="3">Oxygenase that can act as both a histone lysine demethylase and a ribosomal histidine hydroxylase.</text>
</comment>
<evidence type="ECO:0000313" key="6">
    <source>
        <dbReference type="EMBL" id="KAG8367729.1"/>
    </source>
</evidence>
<dbReference type="PANTHER" id="PTHR13096">
    <property type="entry name" value="MINA53 MYC INDUCED NUCLEAR ANTIGEN"/>
    <property type="match status" value="1"/>
</dbReference>
<keyword evidence="7" id="KW-1185">Reference proteome</keyword>
<keyword evidence="2 3" id="KW-0408">Iron</keyword>
<dbReference type="AlphaFoldDB" id="A0AAV6WIT3"/>
<evidence type="ECO:0000256" key="4">
    <source>
        <dbReference type="SAM" id="Coils"/>
    </source>
</evidence>
<dbReference type="Proteomes" id="UP000826271">
    <property type="component" value="Unassembled WGS sequence"/>
</dbReference>
<dbReference type="GO" id="GO:0032453">
    <property type="term" value="F:histone H3K4 demethylase activity"/>
    <property type="evidence" value="ECO:0007669"/>
    <property type="project" value="TreeGrafter"/>
</dbReference>
<dbReference type="SUPFAM" id="SSF51197">
    <property type="entry name" value="Clavaminate synthase-like"/>
    <property type="match status" value="1"/>
</dbReference>
<comment type="similarity">
    <text evidence="3">Belongs to the ROX family.</text>
</comment>
<dbReference type="InterPro" id="IPR039994">
    <property type="entry name" value="NO66-like"/>
</dbReference>
<comment type="subcellular location">
    <subcellularLocation>
        <location evidence="3">Nucleus</location>
    </subcellularLocation>
</comment>
<evidence type="ECO:0000313" key="7">
    <source>
        <dbReference type="Proteomes" id="UP000826271"/>
    </source>
</evidence>
<dbReference type="GO" id="GO:0051864">
    <property type="term" value="F:histone H3K36 demethylase activity"/>
    <property type="evidence" value="ECO:0007669"/>
    <property type="project" value="TreeGrafter"/>
</dbReference>
<keyword evidence="3" id="KW-0804">Transcription</keyword>
<organism evidence="6 7">
    <name type="scientific">Buddleja alternifolia</name>
    <dbReference type="NCBI Taxonomy" id="168488"/>
    <lineage>
        <taxon>Eukaryota</taxon>
        <taxon>Viridiplantae</taxon>
        <taxon>Streptophyta</taxon>
        <taxon>Embryophyta</taxon>
        <taxon>Tracheophyta</taxon>
        <taxon>Spermatophyta</taxon>
        <taxon>Magnoliopsida</taxon>
        <taxon>eudicotyledons</taxon>
        <taxon>Gunneridae</taxon>
        <taxon>Pentapetalae</taxon>
        <taxon>asterids</taxon>
        <taxon>lamiids</taxon>
        <taxon>Lamiales</taxon>
        <taxon>Scrophulariaceae</taxon>
        <taxon>Buddlejeae</taxon>
        <taxon>Buddleja</taxon>
    </lineage>
</organism>
<dbReference type="PANTHER" id="PTHR13096:SF9">
    <property type="entry name" value="BIFUNCTIONAL LYSINE-SPECIFIC DEMETHYLASE AND HISTIDYL-HYDROXYLASE"/>
    <property type="match status" value="1"/>
</dbReference>
<feature type="domain" description="JmjC" evidence="5">
    <location>
        <begin position="325"/>
        <end position="363"/>
    </location>
</feature>
<dbReference type="GO" id="GO:0005506">
    <property type="term" value="F:iron ion binding"/>
    <property type="evidence" value="ECO:0007669"/>
    <property type="project" value="UniProtKB-UniRule"/>
</dbReference>
<dbReference type="Gene3D" id="2.60.120.650">
    <property type="entry name" value="Cupin"/>
    <property type="match status" value="1"/>
</dbReference>
<comment type="caution">
    <text evidence="6">The sequence shown here is derived from an EMBL/GenBank/DDBJ whole genome shotgun (WGS) entry which is preliminary data.</text>
</comment>
<gene>
    <name evidence="6" type="ORF">BUALT_Bualt16G0103200</name>
</gene>
<name>A0AAV6WIT3_9LAMI</name>
<dbReference type="EMBL" id="WHWC01000016">
    <property type="protein sequence ID" value="KAG8367729.1"/>
    <property type="molecule type" value="Genomic_DNA"/>
</dbReference>
<keyword evidence="3" id="KW-0539">Nucleus</keyword>
<keyword evidence="1 3" id="KW-0479">Metal-binding</keyword>
<dbReference type="GO" id="GO:0005730">
    <property type="term" value="C:nucleolus"/>
    <property type="evidence" value="ECO:0007669"/>
    <property type="project" value="TreeGrafter"/>
</dbReference>
<proteinExistence type="inferred from homology"/>
<dbReference type="Pfam" id="PF08007">
    <property type="entry name" value="JmjC_2"/>
    <property type="match status" value="1"/>
</dbReference>
<evidence type="ECO:0000256" key="3">
    <source>
        <dbReference type="RuleBase" id="RU366061"/>
    </source>
</evidence>